<dbReference type="Pfam" id="PF13041">
    <property type="entry name" value="PPR_2"/>
    <property type="match status" value="1"/>
</dbReference>
<feature type="repeat" description="PPR" evidence="2">
    <location>
        <begin position="184"/>
        <end position="219"/>
    </location>
</feature>
<keyword evidence="1" id="KW-0677">Repeat</keyword>
<evidence type="ECO:0000256" key="1">
    <source>
        <dbReference type="ARBA" id="ARBA00022737"/>
    </source>
</evidence>
<dbReference type="GO" id="GO:0003723">
    <property type="term" value="F:RNA binding"/>
    <property type="evidence" value="ECO:0007669"/>
    <property type="project" value="InterPro"/>
</dbReference>
<evidence type="ECO:0000313" key="3">
    <source>
        <dbReference type="EMBL" id="KAF5745437.1"/>
    </source>
</evidence>
<gene>
    <name evidence="3" type="ORF">HS088_TW07G01021</name>
</gene>
<evidence type="ECO:0000256" key="2">
    <source>
        <dbReference type="PROSITE-ProRule" id="PRU00708"/>
    </source>
</evidence>
<dbReference type="PANTHER" id="PTHR47926:SF352">
    <property type="entry name" value="REPEAT-CONTAINING PROTEIN, PUTATIVE-RELATED"/>
    <property type="match status" value="1"/>
</dbReference>
<feature type="repeat" description="PPR" evidence="2">
    <location>
        <begin position="286"/>
        <end position="320"/>
    </location>
</feature>
<dbReference type="EMBL" id="JAAARO010000007">
    <property type="protein sequence ID" value="KAF5745437.1"/>
    <property type="molecule type" value="Genomic_DNA"/>
</dbReference>
<comment type="caution">
    <text evidence="3">The sequence shown here is derived from an EMBL/GenBank/DDBJ whole genome shotgun (WGS) entry which is preliminary data.</text>
</comment>
<evidence type="ECO:0000313" key="4">
    <source>
        <dbReference type="Proteomes" id="UP000593562"/>
    </source>
</evidence>
<dbReference type="FunFam" id="1.25.40.10:FF:000184">
    <property type="entry name" value="Pentatricopeptide repeat-containing protein, chloroplastic"/>
    <property type="match status" value="1"/>
</dbReference>
<keyword evidence="4" id="KW-1185">Reference proteome</keyword>
<dbReference type="InterPro" id="IPR046848">
    <property type="entry name" value="E_motif"/>
</dbReference>
<dbReference type="GO" id="GO:0009451">
    <property type="term" value="P:RNA modification"/>
    <property type="evidence" value="ECO:0007669"/>
    <property type="project" value="InterPro"/>
</dbReference>
<name>A0A7J7DGF7_TRIWF</name>
<dbReference type="InParanoid" id="A0A7J7DGF7"/>
<proteinExistence type="predicted"/>
<dbReference type="NCBIfam" id="TIGR00756">
    <property type="entry name" value="PPR"/>
    <property type="match status" value="5"/>
</dbReference>
<dbReference type="SUPFAM" id="SSF48452">
    <property type="entry name" value="TPR-like"/>
    <property type="match status" value="1"/>
</dbReference>
<dbReference type="AlphaFoldDB" id="A0A7J7DGF7"/>
<dbReference type="PANTHER" id="PTHR47926">
    <property type="entry name" value="PENTATRICOPEPTIDE REPEAT-CONTAINING PROTEIN"/>
    <property type="match status" value="1"/>
</dbReference>
<dbReference type="FunFam" id="1.25.40.10:FF:000470">
    <property type="entry name" value="Pentatricopeptide repeat-containing protein At5g66520"/>
    <property type="match status" value="1"/>
</dbReference>
<reference evidence="3 4" key="1">
    <citation type="journal article" date="2020" name="Nat. Commun.">
        <title>Genome of Tripterygium wilfordii and identification of cytochrome P450 involved in triptolide biosynthesis.</title>
        <authorList>
            <person name="Tu L."/>
            <person name="Su P."/>
            <person name="Zhang Z."/>
            <person name="Gao L."/>
            <person name="Wang J."/>
            <person name="Hu T."/>
            <person name="Zhou J."/>
            <person name="Zhang Y."/>
            <person name="Zhao Y."/>
            <person name="Liu Y."/>
            <person name="Song Y."/>
            <person name="Tong Y."/>
            <person name="Lu Y."/>
            <person name="Yang J."/>
            <person name="Xu C."/>
            <person name="Jia M."/>
            <person name="Peters R.J."/>
            <person name="Huang L."/>
            <person name="Gao W."/>
        </authorList>
    </citation>
    <scope>NUCLEOTIDE SEQUENCE [LARGE SCALE GENOMIC DNA]</scope>
    <source>
        <strain evidence="4">cv. XIE 37</strain>
        <tissue evidence="3">Leaf</tissue>
    </source>
</reference>
<protein>
    <submittedName>
        <fullName evidence="3">Pentatricopeptide repeat-containing protein</fullName>
    </submittedName>
</protein>
<organism evidence="3 4">
    <name type="scientific">Tripterygium wilfordii</name>
    <name type="common">Thunder God vine</name>
    <dbReference type="NCBI Taxonomy" id="458696"/>
    <lineage>
        <taxon>Eukaryota</taxon>
        <taxon>Viridiplantae</taxon>
        <taxon>Streptophyta</taxon>
        <taxon>Embryophyta</taxon>
        <taxon>Tracheophyta</taxon>
        <taxon>Spermatophyta</taxon>
        <taxon>Magnoliopsida</taxon>
        <taxon>eudicotyledons</taxon>
        <taxon>Gunneridae</taxon>
        <taxon>Pentapetalae</taxon>
        <taxon>rosids</taxon>
        <taxon>fabids</taxon>
        <taxon>Celastrales</taxon>
        <taxon>Celastraceae</taxon>
        <taxon>Tripterygium</taxon>
    </lineage>
</organism>
<sequence>MPQLKQAHAQTVACGLAHNSFALSRILDFCADPHHGSITHAYKLFQHIPDPTICICNTMIKAFSLRNQLKNSVLVYSNMLQNGMYPDNYTLPYLLKVCARLQTCCVGESVHGHCLKLGFVFDIFVGNSLILMYCGFNKLKDARYVFDEIPRLSAVSWTVMISGYAKVGDVNTARLFFDVAPVKDRGIWGAIISGYVQNNRFKEGLYMFRLMMQSTDIEPDEAIFVSILCSCANLGALDTGIWIHTYLDRLGLPLSVRLVTSMIDMYCKCGDFECAKKLFDGLSQRDTTCWNAMISGMAIHGDGEGALKLFSEMEDAGVKPDDITFITLFSSCSYSGMVSEGLRILDRMCNVYSIQPKSEHYGCLVNLLSTTGHFEEAKEIILRIPDSSFASEEAVAWRALLRACCDHGQMQLAEAAAERLMQLQSHSGAYTLLANLYAAAGKHDDAERVRNVMKSKRVDKAPGCSSVSINGMVHDFISGKKTQFGIVHDCYALCSLNMMSFFGA</sequence>
<dbReference type="InterPro" id="IPR011990">
    <property type="entry name" value="TPR-like_helical_dom_sf"/>
</dbReference>
<dbReference type="Pfam" id="PF20431">
    <property type="entry name" value="E_motif"/>
    <property type="match status" value="1"/>
</dbReference>
<dbReference type="InterPro" id="IPR002885">
    <property type="entry name" value="PPR_rpt"/>
</dbReference>
<dbReference type="Proteomes" id="UP000593562">
    <property type="component" value="Unassembled WGS sequence"/>
</dbReference>
<dbReference type="InterPro" id="IPR046960">
    <property type="entry name" value="PPR_At4g14850-like_plant"/>
</dbReference>
<accession>A0A7J7DGF7</accession>
<dbReference type="PROSITE" id="PS51375">
    <property type="entry name" value="PPR"/>
    <property type="match status" value="2"/>
</dbReference>
<dbReference type="Pfam" id="PF01535">
    <property type="entry name" value="PPR"/>
    <property type="match status" value="4"/>
</dbReference>
<dbReference type="Gene3D" id="1.25.40.10">
    <property type="entry name" value="Tetratricopeptide repeat domain"/>
    <property type="match status" value="4"/>
</dbReference>